<evidence type="ECO:0000313" key="1">
    <source>
        <dbReference type="EMBL" id="GAA4618540.1"/>
    </source>
</evidence>
<proteinExistence type="predicted"/>
<protein>
    <recommendedName>
        <fullName evidence="3">HEAT repeat domain-containing protein</fullName>
    </recommendedName>
</protein>
<comment type="caution">
    <text evidence="1">The sequence shown here is derived from an EMBL/GenBank/DDBJ whole genome shotgun (WGS) entry which is preliminary data.</text>
</comment>
<dbReference type="RefSeq" id="WP_345366741.1">
    <property type="nucleotide sequence ID" value="NZ_BAABHJ010000040.1"/>
</dbReference>
<dbReference type="Proteomes" id="UP001500212">
    <property type="component" value="Unassembled WGS sequence"/>
</dbReference>
<name>A0ABP8U111_9ACTN</name>
<sequence length="172" mass="19272">MNDRGDQDLWDAVVAAEKELVRRRADFYRNAKGRSEVVKAALSGDAWQQGSALGFLDSLSEDAPDVLPQLVGLSMSHRWALQARRVVHRIPPDRLWPMLTPMVSGLLKTADADDHLRLAELLAHVGAWPLLRQLADRAVTHDDPEIREVAEDVTRRYGRFWPPPPATSGPEL</sequence>
<evidence type="ECO:0008006" key="3">
    <source>
        <dbReference type="Google" id="ProtNLM"/>
    </source>
</evidence>
<accession>A0ABP8U111</accession>
<reference evidence="2" key="1">
    <citation type="journal article" date="2019" name="Int. J. Syst. Evol. Microbiol.">
        <title>The Global Catalogue of Microorganisms (GCM) 10K type strain sequencing project: providing services to taxonomists for standard genome sequencing and annotation.</title>
        <authorList>
            <consortium name="The Broad Institute Genomics Platform"/>
            <consortium name="The Broad Institute Genome Sequencing Center for Infectious Disease"/>
            <person name="Wu L."/>
            <person name="Ma J."/>
        </authorList>
    </citation>
    <scope>NUCLEOTIDE SEQUENCE [LARGE SCALE GENOMIC DNA]</scope>
    <source>
        <strain evidence="2">JCM 17938</strain>
    </source>
</reference>
<keyword evidence="2" id="KW-1185">Reference proteome</keyword>
<dbReference type="EMBL" id="BAABHJ010000040">
    <property type="protein sequence ID" value="GAA4618540.1"/>
    <property type="molecule type" value="Genomic_DNA"/>
</dbReference>
<organism evidence="1 2">
    <name type="scientific">Actinoallomurus liliacearum</name>
    <dbReference type="NCBI Taxonomy" id="1080073"/>
    <lineage>
        <taxon>Bacteria</taxon>
        <taxon>Bacillati</taxon>
        <taxon>Actinomycetota</taxon>
        <taxon>Actinomycetes</taxon>
        <taxon>Streptosporangiales</taxon>
        <taxon>Thermomonosporaceae</taxon>
        <taxon>Actinoallomurus</taxon>
    </lineage>
</organism>
<gene>
    <name evidence="1" type="ORF">GCM10023195_83400</name>
</gene>
<evidence type="ECO:0000313" key="2">
    <source>
        <dbReference type="Proteomes" id="UP001500212"/>
    </source>
</evidence>